<dbReference type="InterPro" id="IPR050416">
    <property type="entry name" value="FAD-linked_Oxidoreductase"/>
</dbReference>
<feature type="domain" description="FAD-binding PCMH-type" evidence="6">
    <location>
        <begin position="31"/>
        <end position="210"/>
    </location>
</feature>
<dbReference type="InterPro" id="IPR006094">
    <property type="entry name" value="Oxid_FAD_bind_N"/>
</dbReference>
<sequence length="538" mass="61054">MAFQGVEYKAGTIGYKRVNEQYASSSYKKERNFCPRAILQPSSMEDIQVVIKNARDTKVPVALRTGGHQYSGASSTDEKGILLDLKHTFRRPGVDLKLTKVGDKAFLYASVSYKLGEVFDFFRENGIFMPTGQCREVHMGGHVQSGGFGMLARSIGLLVDWVREITIVNHEGNVVKVTKEDQPDLFFGICGGSPGNFGVVTHYKIEVQQDKDYEGSKGLWVAFFYRDNTYKALLDILRRKAEDPNLPRGYDFTVNVTSRSADLAAVYPGTKDQLRKAVGDVADPKRLEKLLNGKYAMIVCWAQFLNIKGEPAYDPSFFEEIKNVPFDAEKPPIVEDLGVKTPLPASQIYTKWFLDKAREFDLPYIKRTHTTKKFTSPDWSEWFQGRVSEIIGSKENPDGEPGLWISSQIQMYGGKNSMFIKNGLAKNGTAIANRDSIISGTWDAFYNVDNPHPLINTKDSRPQAEEWQKKNDEGLKKYYSETDRRLLWGSWGDWDLSKPEVWKCYYDDETFKKLQVIRKKADPHGTFSYCPFAVPRAT</sequence>
<evidence type="ECO:0000256" key="3">
    <source>
        <dbReference type="ARBA" id="ARBA00022630"/>
    </source>
</evidence>
<dbReference type="EMBL" id="JAPCWZ010000007">
    <property type="protein sequence ID" value="KAK8855039.1"/>
    <property type="molecule type" value="Genomic_DNA"/>
</dbReference>
<evidence type="ECO:0000259" key="6">
    <source>
        <dbReference type="PROSITE" id="PS51387"/>
    </source>
</evidence>
<keyword evidence="3" id="KW-0285">Flavoprotein</keyword>
<dbReference type="PANTHER" id="PTHR42973:SF39">
    <property type="entry name" value="FAD-BINDING PCMH-TYPE DOMAIN-CONTAINING PROTEIN"/>
    <property type="match status" value="1"/>
</dbReference>
<reference evidence="7 8" key="1">
    <citation type="journal article" date="2024" name="IMA Fungus">
        <title>Apiospora arundinis, a panoply of carbohydrate-active enzymes and secondary metabolites.</title>
        <authorList>
            <person name="Sorensen T."/>
            <person name="Petersen C."/>
            <person name="Muurmann A.T."/>
            <person name="Christiansen J.V."/>
            <person name="Brundto M.L."/>
            <person name="Overgaard C.K."/>
            <person name="Boysen A.T."/>
            <person name="Wollenberg R.D."/>
            <person name="Larsen T.O."/>
            <person name="Sorensen J.L."/>
            <person name="Nielsen K.L."/>
            <person name="Sondergaard T.E."/>
        </authorList>
    </citation>
    <scope>NUCLEOTIDE SEQUENCE [LARGE SCALE GENOMIC DNA]</scope>
    <source>
        <strain evidence="7 8">AAU 773</strain>
    </source>
</reference>
<dbReference type="InterPro" id="IPR016169">
    <property type="entry name" value="FAD-bd_PCMH_sub2"/>
</dbReference>
<protein>
    <submittedName>
        <fullName evidence="7">Cytokinin dehydrogenase 3</fullName>
    </submittedName>
</protein>
<evidence type="ECO:0000256" key="4">
    <source>
        <dbReference type="ARBA" id="ARBA00022827"/>
    </source>
</evidence>
<dbReference type="Gene3D" id="3.30.465.10">
    <property type="match status" value="2"/>
</dbReference>
<keyword evidence="5" id="KW-0560">Oxidoreductase</keyword>
<evidence type="ECO:0000313" key="7">
    <source>
        <dbReference type="EMBL" id="KAK8855039.1"/>
    </source>
</evidence>
<dbReference type="InterPro" id="IPR016166">
    <property type="entry name" value="FAD-bd_PCMH"/>
</dbReference>
<gene>
    <name evidence="7" type="ORF">PGQ11_010951</name>
</gene>
<organism evidence="7 8">
    <name type="scientific">Apiospora arundinis</name>
    <dbReference type="NCBI Taxonomy" id="335852"/>
    <lineage>
        <taxon>Eukaryota</taxon>
        <taxon>Fungi</taxon>
        <taxon>Dikarya</taxon>
        <taxon>Ascomycota</taxon>
        <taxon>Pezizomycotina</taxon>
        <taxon>Sordariomycetes</taxon>
        <taxon>Xylariomycetidae</taxon>
        <taxon>Amphisphaeriales</taxon>
        <taxon>Apiosporaceae</taxon>
        <taxon>Apiospora</taxon>
    </lineage>
</organism>
<dbReference type="Proteomes" id="UP001390339">
    <property type="component" value="Unassembled WGS sequence"/>
</dbReference>
<dbReference type="PROSITE" id="PS51387">
    <property type="entry name" value="FAD_PCMH"/>
    <property type="match status" value="1"/>
</dbReference>
<comment type="similarity">
    <text evidence="2">Belongs to the oxygen-dependent FAD-linked oxidoreductase family.</text>
</comment>
<evidence type="ECO:0000256" key="5">
    <source>
        <dbReference type="ARBA" id="ARBA00023002"/>
    </source>
</evidence>
<keyword evidence="4" id="KW-0274">FAD</keyword>
<dbReference type="PANTHER" id="PTHR42973">
    <property type="entry name" value="BINDING OXIDOREDUCTASE, PUTATIVE (AFU_ORTHOLOGUE AFUA_1G17690)-RELATED"/>
    <property type="match status" value="1"/>
</dbReference>
<comment type="cofactor">
    <cofactor evidence="1">
        <name>FAD</name>
        <dbReference type="ChEBI" id="CHEBI:57692"/>
    </cofactor>
</comment>
<name>A0ABR2HY37_9PEZI</name>
<proteinExistence type="inferred from homology"/>
<keyword evidence="8" id="KW-1185">Reference proteome</keyword>
<dbReference type="Pfam" id="PF01565">
    <property type="entry name" value="FAD_binding_4"/>
    <property type="match status" value="1"/>
</dbReference>
<evidence type="ECO:0000256" key="2">
    <source>
        <dbReference type="ARBA" id="ARBA00005466"/>
    </source>
</evidence>
<evidence type="ECO:0000313" key="8">
    <source>
        <dbReference type="Proteomes" id="UP001390339"/>
    </source>
</evidence>
<dbReference type="Gene3D" id="3.40.462.20">
    <property type="match status" value="1"/>
</dbReference>
<accession>A0ABR2HY37</accession>
<dbReference type="SUPFAM" id="SSF56176">
    <property type="entry name" value="FAD-binding/transporter-associated domain-like"/>
    <property type="match status" value="1"/>
</dbReference>
<evidence type="ECO:0000256" key="1">
    <source>
        <dbReference type="ARBA" id="ARBA00001974"/>
    </source>
</evidence>
<dbReference type="InterPro" id="IPR036318">
    <property type="entry name" value="FAD-bd_PCMH-like_sf"/>
</dbReference>
<comment type="caution">
    <text evidence="7">The sequence shown here is derived from an EMBL/GenBank/DDBJ whole genome shotgun (WGS) entry which is preliminary data.</text>
</comment>